<evidence type="ECO:0000256" key="6">
    <source>
        <dbReference type="SAM" id="Phobius"/>
    </source>
</evidence>
<evidence type="ECO:0000256" key="2">
    <source>
        <dbReference type="ARBA" id="ARBA00022475"/>
    </source>
</evidence>
<feature type="transmembrane region" description="Helical" evidence="6">
    <location>
        <begin position="37"/>
        <end position="55"/>
    </location>
</feature>
<evidence type="ECO:0000256" key="5">
    <source>
        <dbReference type="ARBA" id="ARBA00023136"/>
    </source>
</evidence>
<keyword evidence="2" id="KW-1003">Cell membrane</keyword>
<name>A0A9D5Q7R6_9BACT</name>
<gene>
    <name evidence="7" type="ORF">GF339_19245</name>
</gene>
<protein>
    <submittedName>
        <fullName evidence="7">Flippase-like domain-containing protein</fullName>
    </submittedName>
</protein>
<dbReference type="Proteomes" id="UP000649604">
    <property type="component" value="Unassembled WGS sequence"/>
</dbReference>
<feature type="transmembrane region" description="Helical" evidence="6">
    <location>
        <begin position="302"/>
        <end position="325"/>
    </location>
</feature>
<dbReference type="PANTHER" id="PTHR39087">
    <property type="entry name" value="UPF0104 MEMBRANE PROTEIN MJ1595"/>
    <property type="match status" value="1"/>
</dbReference>
<keyword evidence="5 6" id="KW-0472">Membrane</keyword>
<dbReference type="EMBL" id="WJJP01000626">
    <property type="protein sequence ID" value="MBD3326728.1"/>
    <property type="molecule type" value="Genomic_DNA"/>
</dbReference>
<comment type="subcellular location">
    <subcellularLocation>
        <location evidence="1">Cell membrane</location>
        <topology evidence="1">Multi-pass membrane protein</topology>
    </subcellularLocation>
</comment>
<feature type="transmembrane region" description="Helical" evidence="6">
    <location>
        <begin position="253"/>
        <end position="271"/>
    </location>
</feature>
<dbReference type="GO" id="GO:0005886">
    <property type="term" value="C:plasma membrane"/>
    <property type="evidence" value="ECO:0007669"/>
    <property type="project" value="UniProtKB-SubCell"/>
</dbReference>
<keyword evidence="3 6" id="KW-0812">Transmembrane</keyword>
<keyword evidence="4 6" id="KW-1133">Transmembrane helix</keyword>
<dbReference type="PANTHER" id="PTHR39087:SF2">
    <property type="entry name" value="UPF0104 MEMBRANE PROTEIN MJ1595"/>
    <property type="match status" value="1"/>
</dbReference>
<comment type="caution">
    <text evidence="7">The sequence shown here is derived from an EMBL/GenBank/DDBJ whole genome shotgun (WGS) entry which is preliminary data.</text>
</comment>
<evidence type="ECO:0000313" key="7">
    <source>
        <dbReference type="EMBL" id="MBD3326728.1"/>
    </source>
</evidence>
<feature type="transmembrane region" description="Helical" evidence="6">
    <location>
        <begin position="224"/>
        <end position="247"/>
    </location>
</feature>
<feature type="transmembrane region" description="Helical" evidence="6">
    <location>
        <begin position="160"/>
        <end position="178"/>
    </location>
</feature>
<dbReference type="NCBIfam" id="TIGR00374">
    <property type="entry name" value="flippase-like domain"/>
    <property type="match status" value="1"/>
</dbReference>
<evidence type="ECO:0000256" key="3">
    <source>
        <dbReference type="ARBA" id="ARBA00022692"/>
    </source>
</evidence>
<accession>A0A9D5Q7R6</accession>
<feature type="transmembrane region" description="Helical" evidence="6">
    <location>
        <begin position="120"/>
        <end position="140"/>
    </location>
</feature>
<proteinExistence type="predicted"/>
<reference evidence="7" key="1">
    <citation type="submission" date="2019-11" db="EMBL/GenBank/DDBJ databases">
        <title>Microbial mats filling the niche in hypersaline microbial mats.</title>
        <authorList>
            <person name="Wong H.L."/>
            <person name="Macleod F.I."/>
            <person name="White R.A. III"/>
            <person name="Burns B.P."/>
        </authorList>
    </citation>
    <scope>NUCLEOTIDE SEQUENCE</scope>
    <source>
        <strain evidence="7">Rbin_158</strain>
    </source>
</reference>
<sequence>MKLKFWIGMGISAFFLYLVFRNIDIAKVLETLRSANYLYLAIALFLQLSTIWLRAERWKYLLAPIKPLTIRQLVPPTMIGFMANNVLPARAGEFIRAYLIGKKEQIDKTSSFATIVIERVCDTLTMLLFLILVLIFFQFPQRAQGEAGSSAISAALFEKIGGVAAVMVLGVLIFLVLLKEFPDKTKAVVQFVLKPLPASISKKILDLVDSFCIGLQVLKTGWHLVFLIFWSLSLWLPAVVVAWLVLWSFDLRIPFIAAMFTTVLTAFSVAIPSSPGYVGPFHAAVSAVVLFFFPGLEKSTAAGIAIIFHLVCILPMTLGGLYYLWRENMSFAEIQHLDKDEEQAEVEEGKPVDV</sequence>
<dbReference type="Pfam" id="PF03706">
    <property type="entry name" value="LPG_synthase_TM"/>
    <property type="match status" value="1"/>
</dbReference>
<feature type="transmembrane region" description="Helical" evidence="6">
    <location>
        <begin position="278"/>
        <end position="296"/>
    </location>
</feature>
<dbReference type="InterPro" id="IPR022791">
    <property type="entry name" value="L-PG_synthase/AglD"/>
</dbReference>
<evidence type="ECO:0000313" key="8">
    <source>
        <dbReference type="Proteomes" id="UP000649604"/>
    </source>
</evidence>
<organism evidence="7 8">
    <name type="scientific">candidate division KSB3 bacterium</name>
    <dbReference type="NCBI Taxonomy" id="2044937"/>
    <lineage>
        <taxon>Bacteria</taxon>
        <taxon>candidate division KSB3</taxon>
    </lineage>
</organism>
<evidence type="ECO:0000256" key="4">
    <source>
        <dbReference type="ARBA" id="ARBA00022989"/>
    </source>
</evidence>
<evidence type="ECO:0000256" key="1">
    <source>
        <dbReference type="ARBA" id="ARBA00004651"/>
    </source>
</evidence>
<dbReference type="AlphaFoldDB" id="A0A9D5Q7R6"/>